<dbReference type="Proteomes" id="UP000828390">
    <property type="component" value="Unassembled WGS sequence"/>
</dbReference>
<name>A0A9D4HAM4_DREPO</name>
<dbReference type="OrthoDB" id="449340at2759"/>
<keyword evidence="1" id="KW-1133">Transmembrane helix</keyword>
<evidence type="ECO:0000313" key="2">
    <source>
        <dbReference type="EMBL" id="KAH3829991.1"/>
    </source>
</evidence>
<evidence type="ECO:0000256" key="1">
    <source>
        <dbReference type="SAM" id="Phobius"/>
    </source>
</evidence>
<protein>
    <submittedName>
        <fullName evidence="2">Uncharacterized protein</fullName>
    </submittedName>
</protein>
<accession>A0A9D4HAM4</accession>
<sequence length="144" mass="16374">MRMRPSNVFYSQDSISRTFVNGGTIGDMLDDICEGRKGIYIFTITVVNRNGKWVTTDNRRLWVFRQLERLGKCSYIDVDVGYTIPEEKMTSSNGGVSVHVRGGPGGYWHEKSSSSNTCIKWTIVVLLCLFFLALFGLYTNAKRR</sequence>
<keyword evidence="3" id="KW-1185">Reference proteome</keyword>
<reference evidence="2" key="1">
    <citation type="journal article" date="2019" name="bioRxiv">
        <title>The Genome of the Zebra Mussel, Dreissena polymorpha: A Resource for Invasive Species Research.</title>
        <authorList>
            <person name="McCartney M.A."/>
            <person name="Auch B."/>
            <person name="Kono T."/>
            <person name="Mallez S."/>
            <person name="Zhang Y."/>
            <person name="Obille A."/>
            <person name="Becker A."/>
            <person name="Abrahante J.E."/>
            <person name="Garbe J."/>
            <person name="Badalamenti J.P."/>
            <person name="Herman A."/>
            <person name="Mangelson H."/>
            <person name="Liachko I."/>
            <person name="Sullivan S."/>
            <person name="Sone E.D."/>
            <person name="Koren S."/>
            <person name="Silverstein K.A.T."/>
            <person name="Beckman K.B."/>
            <person name="Gohl D.M."/>
        </authorList>
    </citation>
    <scope>NUCLEOTIDE SEQUENCE</scope>
    <source>
        <strain evidence="2">Duluth1</strain>
        <tissue evidence="2">Whole animal</tissue>
    </source>
</reference>
<organism evidence="2 3">
    <name type="scientific">Dreissena polymorpha</name>
    <name type="common">Zebra mussel</name>
    <name type="synonym">Mytilus polymorpha</name>
    <dbReference type="NCBI Taxonomy" id="45954"/>
    <lineage>
        <taxon>Eukaryota</taxon>
        <taxon>Metazoa</taxon>
        <taxon>Spiralia</taxon>
        <taxon>Lophotrochozoa</taxon>
        <taxon>Mollusca</taxon>
        <taxon>Bivalvia</taxon>
        <taxon>Autobranchia</taxon>
        <taxon>Heteroconchia</taxon>
        <taxon>Euheterodonta</taxon>
        <taxon>Imparidentia</taxon>
        <taxon>Neoheterodontei</taxon>
        <taxon>Myida</taxon>
        <taxon>Dreissenoidea</taxon>
        <taxon>Dreissenidae</taxon>
        <taxon>Dreissena</taxon>
    </lineage>
</organism>
<proteinExistence type="predicted"/>
<keyword evidence="1" id="KW-0812">Transmembrane</keyword>
<gene>
    <name evidence="2" type="ORF">DPMN_103225</name>
</gene>
<dbReference type="EMBL" id="JAIWYP010000004">
    <property type="protein sequence ID" value="KAH3829991.1"/>
    <property type="molecule type" value="Genomic_DNA"/>
</dbReference>
<keyword evidence="1" id="KW-0472">Membrane</keyword>
<dbReference type="AlphaFoldDB" id="A0A9D4HAM4"/>
<evidence type="ECO:0000313" key="3">
    <source>
        <dbReference type="Proteomes" id="UP000828390"/>
    </source>
</evidence>
<comment type="caution">
    <text evidence="2">The sequence shown here is derived from an EMBL/GenBank/DDBJ whole genome shotgun (WGS) entry which is preliminary data.</text>
</comment>
<reference evidence="2" key="2">
    <citation type="submission" date="2020-11" db="EMBL/GenBank/DDBJ databases">
        <authorList>
            <person name="McCartney M.A."/>
            <person name="Auch B."/>
            <person name="Kono T."/>
            <person name="Mallez S."/>
            <person name="Becker A."/>
            <person name="Gohl D.M."/>
            <person name="Silverstein K.A.T."/>
            <person name="Koren S."/>
            <person name="Bechman K.B."/>
            <person name="Herman A."/>
            <person name="Abrahante J.E."/>
            <person name="Garbe J."/>
        </authorList>
    </citation>
    <scope>NUCLEOTIDE SEQUENCE</scope>
    <source>
        <strain evidence="2">Duluth1</strain>
        <tissue evidence="2">Whole animal</tissue>
    </source>
</reference>
<feature type="transmembrane region" description="Helical" evidence="1">
    <location>
        <begin position="121"/>
        <end position="141"/>
    </location>
</feature>